<evidence type="ECO:0000256" key="1">
    <source>
        <dbReference type="ARBA" id="ARBA00006723"/>
    </source>
</evidence>
<evidence type="ECO:0000259" key="3">
    <source>
        <dbReference type="Pfam" id="PF01361"/>
    </source>
</evidence>
<name>A0A1L3SQQ2_9HYPH</name>
<dbReference type="GO" id="GO:0016853">
    <property type="term" value="F:isomerase activity"/>
    <property type="evidence" value="ECO:0007669"/>
    <property type="project" value="UniProtKB-KW"/>
</dbReference>
<reference evidence="5" key="1">
    <citation type="submission" date="2016-11" db="EMBL/GenBank/DDBJ databases">
        <title>Mesorhizobium oceanicum sp. nov., isolated from deep seawater in South China Sea.</title>
        <authorList>
            <person name="Fu G.-Y."/>
        </authorList>
    </citation>
    <scope>NUCLEOTIDE SEQUENCE [LARGE SCALE GENOMIC DNA]</scope>
    <source>
        <strain evidence="5">B7</strain>
    </source>
</reference>
<dbReference type="Proteomes" id="UP000182840">
    <property type="component" value="Chromosome"/>
</dbReference>
<sequence length="159" mass="17273">MPFVHIRIAGSPLSSNQTRVLQAGATTLMADIMRKKVELTAVLVEQPEVGGWSIGGVPVFLEAHLEVKVTAGTNTKDEKARFVEQAHRLLGQVLGKTLPVATYVVVDEIAPDAWGYDGRTQASRKKAADSVVTRPERSRMNDLFAIAAVMGDAMRLLTF</sequence>
<dbReference type="InterPro" id="IPR014347">
    <property type="entry name" value="Tautomerase/MIF_sf"/>
</dbReference>
<dbReference type="Pfam" id="PF01361">
    <property type="entry name" value="Tautomerase"/>
    <property type="match status" value="2"/>
</dbReference>
<dbReference type="Gene3D" id="3.30.429.10">
    <property type="entry name" value="Macrophage Migration Inhibitory Factor"/>
    <property type="match status" value="2"/>
</dbReference>
<dbReference type="AlphaFoldDB" id="A0A1L3SQQ2"/>
<keyword evidence="2" id="KW-0413">Isomerase</keyword>
<organism evidence="4 5">
    <name type="scientific">Aquibium oceanicum</name>
    <dbReference type="NCBI Taxonomy" id="1670800"/>
    <lineage>
        <taxon>Bacteria</taxon>
        <taxon>Pseudomonadati</taxon>
        <taxon>Pseudomonadota</taxon>
        <taxon>Alphaproteobacteria</taxon>
        <taxon>Hyphomicrobiales</taxon>
        <taxon>Phyllobacteriaceae</taxon>
        <taxon>Aquibium</taxon>
    </lineage>
</organism>
<gene>
    <name evidence="4" type="ORF">BSQ44_10410</name>
</gene>
<keyword evidence="5" id="KW-1185">Reference proteome</keyword>
<dbReference type="SUPFAM" id="SSF55331">
    <property type="entry name" value="Tautomerase/MIF"/>
    <property type="match status" value="1"/>
</dbReference>
<comment type="similarity">
    <text evidence="1">Belongs to the 4-oxalocrotonate tautomerase family.</text>
</comment>
<dbReference type="KEGG" id="meso:BSQ44_10410"/>
<evidence type="ECO:0000256" key="2">
    <source>
        <dbReference type="ARBA" id="ARBA00023235"/>
    </source>
</evidence>
<protein>
    <recommendedName>
        <fullName evidence="3">4-oxalocrotonate tautomerase-like domain-containing protein</fullName>
    </recommendedName>
</protein>
<dbReference type="OrthoDB" id="9803586at2"/>
<dbReference type="STRING" id="1670800.BSQ44_10410"/>
<dbReference type="PANTHER" id="PTHR35530:SF2">
    <property type="entry name" value="BSL4019 PROTEIN"/>
    <property type="match status" value="1"/>
</dbReference>
<evidence type="ECO:0000313" key="4">
    <source>
        <dbReference type="EMBL" id="APH71734.1"/>
    </source>
</evidence>
<evidence type="ECO:0000313" key="5">
    <source>
        <dbReference type="Proteomes" id="UP000182840"/>
    </source>
</evidence>
<dbReference type="PANTHER" id="PTHR35530">
    <property type="entry name" value="TAUTOMERASE-RELATED"/>
    <property type="match status" value="1"/>
</dbReference>
<feature type="domain" description="4-oxalocrotonate tautomerase-like" evidence="3">
    <location>
        <begin position="64"/>
        <end position="118"/>
    </location>
</feature>
<dbReference type="InterPro" id="IPR004370">
    <property type="entry name" value="4-OT-like_dom"/>
</dbReference>
<dbReference type="EMBL" id="CP018171">
    <property type="protein sequence ID" value="APH71734.1"/>
    <property type="molecule type" value="Genomic_DNA"/>
</dbReference>
<feature type="domain" description="4-oxalocrotonate tautomerase-like" evidence="3">
    <location>
        <begin position="2"/>
        <end position="58"/>
    </location>
</feature>
<accession>A0A1L3SQQ2</accession>
<dbReference type="RefSeq" id="WP_072603782.1">
    <property type="nucleotide sequence ID" value="NZ_CP018171.1"/>
</dbReference>
<proteinExistence type="inferred from homology"/>